<gene>
    <name evidence="1" type="ORF">IAS62_006093</name>
</gene>
<dbReference type="EMBL" id="CP143817">
    <property type="protein sequence ID" value="WVO24723.1"/>
    <property type="molecule type" value="Genomic_DNA"/>
</dbReference>
<dbReference type="Proteomes" id="UP001432216">
    <property type="component" value="Chromosome 12"/>
</dbReference>
<keyword evidence="2" id="KW-1185">Reference proteome</keyword>
<evidence type="ECO:0000313" key="1">
    <source>
        <dbReference type="EMBL" id="WVO24723.1"/>
    </source>
</evidence>
<proteinExistence type="predicted"/>
<dbReference type="GeneID" id="89992862"/>
<accession>A0ABZ2B5N0</accession>
<reference evidence="1 2" key="1">
    <citation type="submission" date="2024-01" db="EMBL/GenBank/DDBJ databases">
        <title>Comparative genomics of Cryptococcus and Kwoniella reveals pathogenesis evolution and contrasting modes of karyotype evolution via chromosome fusion or intercentromeric recombination.</title>
        <authorList>
            <person name="Coelho M.A."/>
            <person name="David-Palma M."/>
            <person name="Shea T."/>
            <person name="Bowers K."/>
            <person name="McGinley-Smith S."/>
            <person name="Mohammad A.W."/>
            <person name="Gnirke A."/>
            <person name="Yurkov A.M."/>
            <person name="Nowrousian M."/>
            <person name="Sun S."/>
            <person name="Cuomo C.A."/>
            <person name="Heitman J."/>
        </authorList>
    </citation>
    <scope>NUCLEOTIDE SEQUENCE [LARGE SCALE GENOMIC DNA]</scope>
    <source>
        <strain evidence="1 2">7685027</strain>
    </source>
</reference>
<evidence type="ECO:0000313" key="2">
    <source>
        <dbReference type="Proteomes" id="UP001432216"/>
    </source>
</evidence>
<sequence>MYPMMPQDLMGPPVDKDKLKASLKNPWQAEMLEKDIELLTIAKKQKAQEVRYAEVANLFQTMLGFLICAAICDAIEMEKKGISNKIRGAKNADMSSREVTGLQIALERLG</sequence>
<name>A0ABZ2B5N0_9TREE</name>
<protein>
    <submittedName>
        <fullName evidence="1">Uncharacterized protein</fullName>
    </submittedName>
</protein>
<organism evidence="1 2">
    <name type="scientific">Cryptococcus decagattii</name>
    <dbReference type="NCBI Taxonomy" id="1859122"/>
    <lineage>
        <taxon>Eukaryota</taxon>
        <taxon>Fungi</taxon>
        <taxon>Dikarya</taxon>
        <taxon>Basidiomycota</taxon>
        <taxon>Agaricomycotina</taxon>
        <taxon>Tremellomycetes</taxon>
        <taxon>Tremellales</taxon>
        <taxon>Cryptococcaceae</taxon>
        <taxon>Cryptococcus</taxon>
        <taxon>Cryptococcus gattii species complex</taxon>
    </lineage>
</organism>
<dbReference type="RefSeq" id="XP_064723962.1">
    <property type="nucleotide sequence ID" value="XM_064867890.1"/>
</dbReference>